<dbReference type="EMBL" id="JAUTDP010000012">
    <property type="protein sequence ID" value="KAK3391780.1"/>
    <property type="molecule type" value="Genomic_DNA"/>
</dbReference>
<evidence type="ECO:0000313" key="3">
    <source>
        <dbReference type="Proteomes" id="UP001281003"/>
    </source>
</evidence>
<keyword evidence="1" id="KW-0732">Signal</keyword>
<reference evidence="2" key="1">
    <citation type="journal article" date="2023" name="Mol. Phylogenet. Evol.">
        <title>Genome-scale phylogeny and comparative genomics of the fungal order Sordariales.</title>
        <authorList>
            <person name="Hensen N."/>
            <person name="Bonometti L."/>
            <person name="Westerberg I."/>
            <person name="Brannstrom I.O."/>
            <person name="Guillou S."/>
            <person name="Cros-Aarteil S."/>
            <person name="Calhoun S."/>
            <person name="Haridas S."/>
            <person name="Kuo A."/>
            <person name="Mondo S."/>
            <person name="Pangilinan J."/>
            <person name="Riley R."/>
            <person name="LaButti K."/>
            <person name="Andreopoulos B."/>
            <person name="Lipzen A."/>
            <person name="Chen C."/>
            <person name="Yan M."/>
            <person name="Daum C."/>
            <person name="Ng V."/>
            <person name="Clum A."/>
            <person name="Steindorff A."/>
            <person name="Ohm R.A."/>
            <person name="Martin F."/>
            <person name="Silar P."/>
            <person name="Natvig D.O."/>
            <person name="Lalanne C."/>
            <person name="Gautier V."/>
            <person name="Ament-Velasquez S.L."/>
            <person name="Kruys A."/>
            <person name="Hutchinson M.I."/>
            <person name="Powell A.J."/>
            <person name="Barry K."/>
            <person name="Miller A.N."/>
            <person name="Grigoriev I.V."/>
            <person name="Debuchy R."/>
            <person name="Gladieux P."/>
            <person name="Hiltunen Thoren M."/>
            <person name="Johannesson H."/>
        </authorList>
    </citation>
    <scope>NUCLEOTIDE SEQUENCE</scope>
    <source>
        <strain evidence="2">FGSC 1904</strain>
    </source>
</reference>
<feature type="chain" id="PRO_5042275410" description="Secreted protein" evidence="1">
    <location>
        <begin position="18"/>
        <end position="88"/>
    </location>
</feature>
<comment type="caution">
    <text evidence="2">The sequence shown here is derived from an EMBL/GenBank/DDBJ whole genome shotgun (WGS) entry which is preliminary data.</text>
</comment>
<dbReference type="AlphaFoldDB" id="A0AAE0U5W5"/>
<keyword evidence="3" id="KW-1185">Reference proteome</keyword>
<sequence>MMCATCFFAFYTNLTQSLGLTLTSNSILRSSVSEHVLTELTQDGKSDAGLGWRRIRSLNHMLCHSSALTSSLQAVSPRLRNPGSCLIY</sequence>
<evidence type="ECO:0008006" key="4">
    <source>
        <dbReference type="Google" id="ProtNLM"/>
    </source>
</evidence>
<accession>A0AAE0U5W5</accession>
<name>A0AAE0U5W5_SORBR</name>
<feature type="signal peptide" evidence="1">
    <location>
        <begin position="1"/>
        <end position="17"/>
    </location>
</feature>
<gene>
    <name evidence="2" type="ORF">B0T20DRAFT_64892</name>
</gene>
<evidence type="ECO:0000256" key="1">
    <source>
        <dbReference type="SAM" id="SignalP"/>
    </source>
</evidence>
<proteinExistence type="predicted"/>
<dbReference type="Proteomes" id="UP001281003">
    <property type="component" value="Unassembled WGS sequence"/>
</dbReference>
<protein>
    <recommendedName>
        <fullName evidence="4">Secreted protein</fullName>
    </recommendedName>
</protein>
<evidence type="ECO:0000313" key="2">
    <source>
        <dbReference type="EMBL" id="KAK3391780.1"/>
    </source>
</evidence>
<organism evidence="2 3">
    <name type="scientific">Sordaria brevicollis</name>
    <dbReference type="NCBI Taxonomy" id="83679"/>
    <lineage>
        <taxon>Eukaryota</taxon>
        <taxon>Fungi</taxon>
        <taxon>Dikarya</taxon>
        <taxon>Ascomycota</taxon>
        <taxon>Pezizomycotina</taxon>
        <taxon>Sordariomycetes</taxon>
        <taxon>Sordariomycetidae</taxon>
        <taxon>Sordariales</taxon>
        <taxon>Sordariaceae</taxon>
        <taxon>Sordaria</taxon>
    </lineage>
</organism>
<reference evidence="2" key="2">
    <citation type="submission" date="2023-07" db="EMBL/GenBank/DDBJ databases">
        <authorList>
            <consortium name="Lawrence Berkeley National Laboratory"/>
            <person name="Haridas S."/>
            <person name="Hensen N."/>
            <person name="Bonometti L."/>
            <person name="Westerberg I."/>
            <person name="Brannstrom I.O."/>
            <person name="Guillou S."/>
            <person name="Cros-Aarteil S."/>
            <person name="Calhoun S."/>
            <person name="Kuo A."/>
            <person name="Mondo S."/>
            <person name="Pangilinan J."/>
            <person name="Riley R."/>
            <person name="LaButti K."/>
            <person name="Andreopoulos B."/>
            <person name="Lipzen A."/>
            <person name="Chen C."/>
            <person name="Yanf M."/>
            <person name="Daum C."/>
            <person name="Ng V."/>
            <person name="Clum A."/>
            <person name="Steindorff A."/>
            <person name="Ohm R."/>
            <person name="Martin F."/>
            <person name="Silar P."/>
            <person name="Natvig D."/>
            <person name="Lalanne C."/>
            <person name="Gautier V."/>
            <person name="Ament-velasquez S.L."/>
            <person name="Kruys A."/>
            <person name="Hutchinson M.I."/>
            <person name="Powell A.J."/>
            <person name="Barry K."/>
            <person name="Miller A.N."/>
            <person name="Grigoriev I.V."/>
            <person name="Debuchy R."/>
            <person name="Gladieux P."/>
            <person name="Thoren M.H."/>
            <person name="Johannesson H."/>
        </authorList>
    </citation>
    <scope>NUCLEOTIDE SEQUENCE</scope>
    <source>
        <strain evidence="2">FGSC 1904</strain>
    </source>
</reference>